<accession>A0A5B7HN26</accession>
<dbReference type="AlphaFoldDB" id="A0A5B7HN26"/>
<protein>
    <submittedName>
        <fullName evidence="1">Uncharacterized protein</fullName>
    </submittedName>
</protein>
<dbReference type="Proteomes" id="UP000324222">
    <property type="component" value="Unassembled WGS sequence"/>
</dbReference>
<comment type="caution">
    <text evidence="1">The sequence shown here is derived from an EMBL/GenBank/DDBJ whole genome shotgun (WGS) entry which is preliminary data.</text>
</comment>
<keyword evidence="2" id="KW-1185">Reference proteome</keyword>
<reference evidence="1 2" key="1">
    <citation type="submission" date="2019-05" db="EMBL/GenBank/DDBJ databases">
        <title>Another draft genome of Portunus trituberculatus and its Hox gene families provides insights of decapod evolution.</title>
        <authorList>
            <person name="Jeong J.-H."/>
            <person name="Song I."/>
            <person name="Kim S."/>
            <person name="Choi T."/>
            <person name="Kim D."/>
            <person name="Ryu S."/>
            <person name="Kim W."/>
        </authorList>
    </citation>
    <scope>NUCLEOTIDE SEQUENCE [LARGE SCALE GENOMIC DNA]</scope>
    <source>
        <tissue evidence="1">Muscle</tissue>
    </source>
</reference>
<proteinExistence type="predicted"/>
<dbReference type="EMBL" id="VSRR010030619">
    <property type="protein sequence ID" value="MPC70138.1"/>
    <property type="molecule type" value="Genomic_DNA"/>
</dbReference>
<evidence type="ECO:0000313" key="1">
    <source>
        <dbReference type="EMBL" id="MPC70138.1"/>
    </source>
</evidence>
<organism evidence="1 2">
    <name type="scientific">Portunus trituberculatus</name>
    <name type="common">Swimming crab</name>
    <name type="synonym">Neptunus trituberculatus</name>
    <dbReference type="NCBI Taxonomy" id="210409"/>
    <lineage>
        <taxon>Eukaryota</taxon>
        <taxon>Metazoa</taxon>
        <taxon>Ecdysozoa</taxon>
        <taxon>Arthropoda</taxon>
        <taxon>Crustacea</taxon>
        <taxon>Multicrustacea</taxon>
        <taxon>Malacostraca</taxon>
        <taxon>Eumalacostraca</taxon>
        <taxon>Eucarida</taxon>
        <taxon>Decapoda</taxon>
        <taxon>Pleocyemata</taxon>
        <taxon>Brachyura</taxon>
        <taxon>Eubrachyura</taxon>
        <taxon>Portunoidea</taxon>
        <taxon>Portunidae</taxon>
        <taxon>Portuninae</taxon>
        <taxon>Portunus</taxon>
    </lineage>
</organism>
<name>A0A5B7HN26_PORTR</name>
<evidence type="ECO:0000313" key="2">
    <source>
        <dbReference type="Proteomes" id="UP000324222"/>
    </source>
</evidence>
<sequence length="115" mass="12866">MFGNSGRLGVLVLPPRRRTQYTIQKGWETLLPELGWSNASLYIQYLRRPSFFSRRPLIISQALVDGLETLHSLVAQSTTTTTTAPAKPSFPLAVHVAAGHGHHHLTPVTHFQNWI</sequence>
<gene>
    <name evidence="1" type="ORF">E2C01_064377</name>
</gene>